<feature type="region of interest" description="Disordered" evidence="1">
    <location>
        <begin position="20"/>
        <end position="58"/>
    </location>
</feature>
<organism evidence="2 3">
    <name type="scientific">Fusarium euwallaceae</name>
    <dbReference type="NCBI Taxonomy" id="1147111"/>
    <lineage>
        <taxon>Eukaryota</taxon>
        <taxon>Fungi</taxon>
        <taxon>Dikarya</taxon>
        <taxon>Ascomycota</taxon>
        <taxon>Pezizomycotina</taxon>
        <taxon>Sordariomycetes</taxon>
        <taxon>Hypocreomycetidae</taxon>
        <taxon>Hypocreales</taxon>
        <taxon>Nectriaceae</taxon>
        <taxon>Fusarium</taxon>
        <taxon>Fusarium solani species complex</taxon>
    </lineage>
</organism>
<dbReference type="Proteomes" id="UP000287124">
    <property type="component" value="Unassembled WGS sequence"/>
</dbReference>
<keyword evidence="3" id="KW-1185">Reference proteome</keyword>
<proteinExistence type="predicted"/>
<gene>
    <name evidence="2" type="ORF">BHE90_003348</name>
</gene>
<evidence type="ECO:0000313" key="3">
    <source>
        <dbReference type="Proteomes" id="UP000287124"/>
    </source>
</evidence>
<accession>A0A430M296</accession>
<evidence type="ECO:0000256" key="1">
    <source>
        <dbReference type="SAM" id="MobiDB-lite"/>
    </source>
</evidence>
<dbReference type="AlphaFoldDB" id="A0A430M296"/>
<reference evidence="2 3" key="1">
    <citation type="submission" date="2017-06" db="EMBL/GenBank/DDBJ databases">
        <title>Comparative genomic analysis of Ambrosia Fusariam Clade fungi.</title>
        <authorList>
            <person name="Stajich J.E."/>
            <person name="Carrillo J."/>
            <person name="Kijimoto T."/>
            <person name="Eskalen A."/>
            <person name="O'Donnell K."/>
            <person name="Kasson M."/>
        </authorList>
    </citation>
    <scope>NUCLEOTIDE SEQUENCE [LARGE SCALE GENOMIC DNA]</scope>
    <source>
        <strain evidence="2 3">UCR1854</strain>
    </source>
</reference>
<dbReference type="EMBL" id="MIKF01000031">
    <property type="protein sequence ID" value="RTE82117.1"/>
    <property type="molecule type" value="Genomic_DNA"/>
</dbReference>
<name>A0A430M296_9HYPO</name>
<feature type="compositionally biased region" description="Polar residues" evidence="1">
    <location>
        <begin position="31"/>
        <end position="41"/>
    </location>
</feature>
<comment type="caution">
    <text evidence="2">The sequence shown here is derived from an EMBL/GenBank/DDBJ whole genome shotgun (WGS) entry which is preliminary data.</text>
</comment>
<protein>
    <submittedName>
        <fullName evidence="2">Uncharacterized protein</fullName>
    </submittedName>
</protein>
<evidence type="ECO:0000313" key="2">
    <source>
        <dbReference type="EMBL" id="RTE82117.1"/>
    </source>
</evidence>
<sequence>MMEWRARVINCHLLLQRHGKAHKEQGRWGTVTESNPLSSSLPKPATAAPETGPSFRGVFPEPSTQIVGNIHGWILTYTCSI</sequence>